<dbReference type="PANTHER" id="PTHR34184">
    <property type="entry name" value="UPF0718 PROTEIN YCGR"/>
    <property type="match status" value="1"/>
</dbReference>
<proteinExistence type="inferred from homology"/>
<keyword evidence="3" id="KW-1003">Cell membrane</keyword>
<name>A0A0P7ZN56_9CYAN</name>
<dbReference type="EMBL" id="LJZR01000006">
    <property type="protein sequence ID" value="KPQ36485.1"/>
    <property type="molecule type" value="Genomic_DNA"/>
</dbReference>
<reference evidence="8 9" key="1">
    <citation type="submission" date="2015-09" db="EMBL/GenBank/DDBJ databases">
        <title>Identification and resolution of microdiversity through metagenomic sequencing of parallel consortia.</title>
        <authorList>
            <person name="Nelson W.C."/>
            <person name="Romine M.F."/>
            <person name="Lindemann S.R."/>
        </authorList>
    </citation>
    <scope>NUCLEOTIDE SEQUENCE [LARGE SCALE GENOMIC DNA]</scope>
    <source>
        <strain evidence="8">Ana</strain>
    </source>
</reference>
<dbReference type="GO" id="GO:0005886">
    <property type="term" value="C:plasma membrane"/>
    <property type="evidence" value="ECO:0007669"/>
    <property type="project" value="UniProtKB-SubCell"/>
</dbReference>
<feature type="transmembrane region" description="Helical" evidence="7">
    <location>
        <begin position="48"/>
        <end position="65"/>
    </location>
</feature>
<evidence type="ECO:0000256" key="7">
    <source>
        <dbReference type="SAM" id="Phobius"/>
    </source>
</evidence>
<dbReference type="STRING" id="1666911.HLUCCA11_06370"/>
<evidence type="ECO:0000256" key="4">
    <source>
        <dbReference type="ARBA" id="ARBA00022692"/>
    </source>
</evidence>
<evidence type="ECO:0000256" key="2">
    <source>
        <dbReference type="ARBA" id="ARBA00006386"/>
    </source>
</evidence>
<keyword evidence="4 7" id="KW-0812">Transmembrane</keyword>
<evidence type="ECO:0000256" key="5">
    <source>
        <dbReference type="ARBA" id="ARBA00022989"/>
    </source>
</evidence>
<feature type="transmembrane region" description="Helical" evidence="7">
    <location>
        <begin position="251"/>
        <end position="272"/>
    </location>
</feature>
<accession>A0A0P7ZN56</accession>
<evidence type="ECO:0000313" key="9">
    <source>
        <dbReference type="Proteomes" id="UP000050465"/>
    </source>
</evidence>
<keyword evidence="5 7" id="KW-1133">Transmembrane helix</keyword>
<dbReference type="Pfam" id="PF03773">
    <property type="entry name" value="ArsP_1"/>
    <property type="match status" value="1"/>
</dbReference>
<sequence>MVQLNTGFTLFLSLLVEAVPFLLIGVAFSSLLMFFVDERALIGVLPKNAFLGALSGSLIGLAFPVCECGNVPVARRLLVQGAPTAVSIGFLLAAPVINPVVFWATWVAFRGQPEVVFLRVGFTLIIATLVGWVFSRQPDIGPFLQDSVARSRFRDFNRESGEVKPSAPSALLQGGTFIQGAGDMGAALRIDTPMAQRLVANPALEKTFSQKLTLAAENMVRELRELGAVLILGSAIAATVQVAAPRELILGLGQGMVSSIVAMMVLAAVVSICSTVDSFFALSFASTFTTGSLLAFLIFGPMIDLKNIGLLLTVFKGRAVFYLFALAALMSFACALFVNLFIG</sequence>
<evidence type="ECO:0000256" key="6">
    <source>
        <dbReference type="ARBA" id="ARBA00023136"/>
    </source>
</evidence>
<dbReference type="AlphaFoldDB" id="A0A0P7ZN56"/>
<evidence type="ECO:0000313" key="8">
    <source>
        <dbReference type="EMBL" id="KPQ36485.1"/>
    </source>
</evidence>
<feature type="transmembrane region" description="Helical" evidence="7">
    <location>
        <begin position="116"/>
        <end position="134"/>
    </location>
</feature>
<protein>
    <submittedName>
        <fullName evidence="8">Putative permease</fullName>
    </submittedName>
</protein>
<evidence type="ECO:0000256" key="1">
    <source>
        <dbReference type="ARBA" id="ARBA00004651"/>
    </source>
</evidence>
<evidence type="ECO:0000256" key="3">
    <source>
        <dbReference type="ARBA" id="ARBA00022475"/>
    </source>
</evidence>
<organism evidence="8 9">
    <name type="scientific">Phormidesmis priestleyi Ana</name>
    <dbReference type="NCBI Taxonomy" id="1666911"/>
    <lineage>
        <taxon>Bacteria</taxon>
        <taxon>Bacillati</taxon>
        <taxon>Cyanobacteriota</taxon>
        <taxon>Cyanophyceae</taxon>
        <taxon>Leptolyngbyales</taxon>
        <taxon>Leptolyngbyaceae</taxon>
        <taxon>Phormidesmis</taxon>
    </lineage>
</organism>
<feature type="transmembrane region" description="Helical" evidence="7">
    <location>
        <begin position="278"/>
        <end position="299"/>
    </location>
</feature>
<comment type="similarity">
    <text evidence="2">Belongs to the UPF0718 family.</text>
</comment>
<keyword evidence="6 7" id="KW-0472">Membrane</keyword>
<dbReference type="Proteomes" id="UP000050465">
    <property type="component" value="Unassembled WGS sequence"/>
</dbReference>
<dbReference type="PANTHER" id="PTHR34184:SF4">
    <property type="entry name" value="UPF0718 PROTEIN YCGR"/>
    <property type="match status" value="1"/>
</dbReference>
<dbReference type="InterPro" id="IPR052923">
    <property type="entry name" value="UPF0718"/>
</dbReference>
<dbReference type="PATRIC" id="fig|1666911.3.peg.5206"/>
<feature type="transmembrane region" description="Helical" evidence="7">
    <location>
        <begin position="320"/>
        <end position="342"/>
    </location>
</feature>
<feature type="transmembrane region" description="Helical" evidence="7">
    <location>
        <begin position="12"/>
        <end position="36"/>
    </location>
</feature>
<comment type="caution">
    <text evidence="8">The sequence shown here is derived from an EMBL/GenBank/DDBJ whole genome shotgun (WGS) entry which is preliminary data.</text>
</comment>
<feature type="transmembrane region" description="Helical" evidence="7">
    <location>
        <begin position="85"/>
        <end position="109"/>
    </location>
</feature>
<gene>
    <name evidence="8" type="ORF">HLUCCA11_06370</name>
</gene>
<comment type="subcellular location">
    <subcellularLocation>
        <location evidence="1">Cell membrane</location>
        <topology evidence="1">Multi-pass membrane protein</topology>
    </subcellularLocation>
</comment>
<feature type="transmembrane region" description="Helical" evidence="7">
    <location>
        <begin position="226"/>
        <end position="244"/>
    </location>
</feature>
<dbReference type="InterPro" id="IPR005524">
    <property type="entry name" value="DUF318"/>
</dbReference>